<evidence type="ECO:0000256" key="3">
    <source>
        <dbReference type="ARBA" id="ARBA00039658"/>
    </source>
</evidence>
<dbReference type="PANTHER" id="PTHR37984:SF15">
    <property type="entry name" value="INTEGRASE CATALYTIC DOMAIN-CONTAINING PROTEIN"/>
    <property type="match status" value="1"/>
</dbReference>
<dbReference type="InterPro" id="IPR001584">
    <property type="entry name" value="Integrase_cat-core"/>
</dbReference>
<dbReference type="Proteomes" id="UP000472263">
    <property type="component" value="Chromosome 14"/>
</dbReference>
<dbReference type="AlphaFoldDB" id="A0A667Z495"/>
<dbReference type="GO" id="GO:0015074">
    <property type="term" value="P:DNA integration"/>
    <property type="evidence" value="ECO:0007669"/>
    <property type="project" value="InterPro"/>
</dbReference>
<dbReference type="InParanoid" id="A0A667Z495"/>
<proteinExistence type="inferred from homology"/>
<dbReference type="Pfam" id="PF22938">
    <property type="entry name" value="Integrase_p58_C"/>
    <property type="match status" value="1"/>
</dbReference>
<dbReference type="FunFam" id="3.30.420.10:FF:000032">
    <property type="entry name" value="Retrovirus-related Pol polyprotein from transposon 297-like Protein"/>
    <property type="match status" value="1"/>
</dbReference>
<dbReference type="EC" id="3.1.26.4" evidence="2"/>
<dbReference type="SUPFAM" id="SSF53098">
    <property type="entry name" value="Ribonuclease H-like"/>
    <property type="match status" value="1"/>
</dbReference>
<sequence length="563" mass="63623">MVLPTKFRTAVLKIAHDNVAGHMGVKKTYNRLLQHLFWPRLKRDVSTYIKTCHTCQTTSKPNQTIKPAPLYPIPAVSQPFEHLIIDCVGPLPRSKSGCSYLLTVMCQSTRYPSAYPLRNISAKSVVKALSQFISVFGIPKIIQSDQGSNFTSRLFAQVLQQLHIKHSKASAYHPQSQGALERFHQHLKSLLRAYCTELKADWEDGLPWLLLAAREVIQESTGFSPNELVFAHTVRGPLSVVQDPWRSTDPPQNLITYVNGFRQRLYEAGEMAKEKLQASQKKMKKLFDRRVEQREFSAGDQVLVLLPLVDSPFQAKFCGPCNVVRRVSEQNYLIEMPNRRKATKVCHVNLLKPYYVREAVQGSPALVANTSVFTHEEEVMSEAVLQPRLKNSETLVNLNTLLGHLDDNKRNQLVEVIQSYPGLFSDTPTRTHLVEHDVDVGDAKPITQRFYRVSPEKRKVLDSEVAYMLENGIAEPSASNWASPCLLVSKPDSTFRPCTDFRKVNAVTKPDSFPLPRMEDCVDQVGAAIYVSKFDLLKGYWQVPLSKRAREICAFVTPAGLYS</sequence>
<evidence type="ECO:0000256" key="1">
    <source>
        <dbReference type="ARBA" id="ARBA00010879"/>
    </source>
</evidence>
<dbReference type="GeneTree" id="ENSGT01050000244855"/>
<dbReference type="Gene3D" id="3.30.420.10">
    <property type="entry name" value="Ribonuclease H-like superfamily/Ribonuclease H"/>
    <property type="match status" value="1"/>
</dbReference>
<dbReference type="GO" id="GO:0003676">
    <property type="term" value="F:nucleic acid binding"/>
    <property type="evidence" value="ECO:0007669"/>
    <property type="project" value="InterPro"/>
</dbReference>
<dbReference type="Pfam" id="PF00078">
    <property type="entry name" value="RVT_1"/>
    <property type="match status" value="1"/>
</dbReference>
<dbReference type="InterPro" id="IPR012337">
    <property type="entry name" value="RNaseH-like_sf"/>
</dbReference>
<dbReference type="PROSITE" id="PS50994">
    <property type="entry name" value="INTEGRASE"/>
    <property type="match status" value="1"/>
</dbReference>
<evidence type="ECO:0000256" key="2">
    <source>
        <dbReference type="ARBA" id="ARBA00012180"/>
    </source>
</evidence>
<dbReference type="InterPro" id="IPR043502">
    <property type="entry name" value="DNA/RNA_pol_sf"/>
</dbReference>
<dbReference type="FunFam" id="1.10.340.70:FF:000001">
    <property type="entry name" value="Retrovirus-related Pol polyprotein from transposon gypsy-like Protein"/>
    <property type="match status" value="1"/>
</dbReference>
<evidence type="ECO:0000313" key="5">
    <source>
        <dbReference type="Ensembl" id="ENSMMDP00005030779.1"/>
    </source>
</evidence>
<reference evidence="5" key="3">
    <citation type="submission" date="2025-09" db="UniProtKB">
        <authorList>
            <consortium name="Ensembl"/>
        </authorList>
    </citation>
    <scope>IDENTIFICATION</scope>
</reference>
<dbReference type="SUPFAM" id="SSF56672">
    <property type="entry name" value="DNA/RNA polymerases"/>
    <property type="match status" value="1"/>
</dbReference>
<dbReference type="InterPro" id="IPR036397">
    <property type="entry name" value="RNaseH_sf"/>
</dbReference>
<dbReference type="Gene3D" id="3.10.10.10">
    <property type="entry name" value="HIV Type 1 Reverse Transcriptase, subunit A, domain 1"/>
    <property type="match status" value="1"/>
</dbReference>
<protein>
    <recommendedName>
        <fullName evidence="3">Gypsy retrotransposon integrase-like protein 1</fullName>
        <ecNumber evidence="2">3.1.26.4</ecNumber>
    </recommendedName>
</protein>
<dbReference type="InterPro" id="IPR000477">
    <property type="entry name" value="RT_dom"/>
</dbReference>
<dbReference type="Gene3D" id="1.10.340.70">
    <property type="match status" value="1"/>
</dbReference>
<dbReference type="InterPro" id="IPR050951">
    <property type="entry name" value="Retrovirus_Pol_polyprotein"/>
</dbReference>
<dbReference type="Ensembl" id="ENSMMDT00005031485.1">
    <property type="protein sequence ID" value="ENSMMDP00005030779.1"/>
    <property type="gene ID" value="ENSMMDG00005014559.1"/>
</dbReference>
<evidence type="ECO:0000313" key="6">
    <source>
        <dbReference type="Proteomes" id="UP000472263"/>
    </source>
</evidence>
<dbReference type="InterPro" id="IPR041588">
    <property type="entry name" value="Integrase_H2C2"/>
</dbReference>
<keyword evidence="6" id="KW-1185">Reference proteome</keyword>
<dbReference type="InterPro" id="IPR043128">
    <property type="entry name" value="Rev_trsase/Diguanyl_cyclase"/>
</dbReference>
<dbReference type="GO" id="GO:0004523">
    <property type="term" value="F:RNA-DNA hybrid ribonuclease activity"/>
    <property type="evidence" value="ECO:0007669"/>
    <property type="project" value="UniProtKB-EC"/>
</dbReference>
<comment type="similarity">
    <text evidence="1">Belongs to the beta type-B retroviral polymerase family. HERV class-II K(HML-2) pol subfamily.</text>
</comment>
<dbReference type="InterPro" id="IPR054465">
    <property type="entry name" value="Integrase_p58-like_C"/>
</dbReference>
<feature type="domain" description="Integrase catalytic" evidence="4">
    <location>
        <begin position="75"/>
        <end position="233"/>
    </location>
</feature>
<dbReference type="CDD" id="cd01647">
    <property type="entry name" value="RT_LTR"/>
    <property type="match status" value="1"/>
</dbReference>
<dbReference type="Pfam" id="PF00665">
    <property type="entry name" value="rve"/>
    <property type="match status" value="1"/>
</dbReference>
<organism evidence="5 6">
    <name type="scientific">Myripristis murdjan</name>
    <name type="common">pinecone soldierfish</name>
    <dbReference type="NCBI Taxonomy" id="586833"/>
    <lineage>
        <taxon>Eukaryota</taxon>
        <taxon>Metazoa</taxon>
        <taxon>Chordata</taxon>
        <taxon>Craniata</taxon>
        <taxon>Vertebrata</taxon>
        <taxon>Euteleostomi</taxon>
        <taxon>Actinopterygii</taxon>
        <taxon>Neopterygii</taxon>
        <taxon>Teleostei</taxon>
        <taxon>Neoteleostei</taxon>
        <taxon>Acanthomorphata</taxon>
        <taxon>Holocentriformes</taxon>
        <taxon>Holocentridae</taxon>
        <taxon>Myripristis</taxon>
    </lineage>
</organism>
<dbReference type="Pfam" id="PF17921">
    <property type="entry name" value="Integrase_H2C2"/>
    <property type="match status" value="1"/>
</dbReference>
<reference evidence="5" key="2">
    <citation type="submission" date="2025-08" db="UniProtKB">
        <authorList>
            <consortium name="Ensembl"/>
        </authorList>
    </citation>
    <scope>IDENTIFICATION</scope>
</reference>
<dbReference type="Gene3D" id="3.30.70.270">
    <property type="match status" value="1"/>
</dbReference>
<accession>A0A667Z495</accession>
<evidence type="ECO:0000259" key="4">
    <source>
        <dbReference type="PROSITE" id="PS50994"/>
    </source>
</evidence>
<name>A0A667Z495_9TELE</name>
<dbReference type="PANTHER" id="PTHR37984">
    <property type="entry name" value="PROTEIN CBG26694"/>
    <property type="match status" value="1"/>
</dbReference>
<reference evidence="5" key="1">
    <citation type="submission" date="2019-06" db="EMBL/GenBank/DDBJ databases">
        <authorList>
            <consortium name="Wellcome Sanger Institute Data Sharing"/>
        </authorList>
    </citation>
    <scope>NUCLEOTIDE SEQUENCE [LARGE SCALE GENOMIC DNA]</scope>
</reference>